<dbReference type="SUPFAM" id="SSF160631">
    <property type="entry name" value="SMI1/KNR4-like"/>
    <property type="match status" value="1"/>
</dbReference>
<dbReference type="InterPro" id="IPR037883">
    <property type="entry name" value="Knr4/Smi1-like_sf"/>
</dbReference>
<evidence type="ECO:0000313" key="3">
    <source>
        <dbReference type="Proteomes" id="UP000838686"/>
    </source>
</evidence>
<proteinExistence type="predicted"/>
<feature type="domain" description="Knr4/Smi1-like" evidence="1">
    <location>
        <begin position="13"/>
        <end position="159"/>
    </location>
</feature>
<accession>A0ABM9C2R2</accession>
<dbReference type="Proteomes" id="UP000838686">
    <property type="component" value="Unassembled WGS sequence"/>
</dbReference>
<keyword evidence="3" id="KW-1185">Reference proteome</keyword>
<dbReference type="Pfam" id="PF09346">
    <property type="entry name" value="SMI1_KNR4"/>
    <property type="match status" value="1"/>
</dbReference>
<dbReference type="SMART" id="SM00860">
    <property type="entry name" value="SMI1_KNR4"/>
    <property type="match status" value="1"/>
</dbReference>
<reference evidence="2" key="1">
    <citation type="submission" date="2022-01" db="EMBL/GenBank/DDBJ databases">
        <authorList>
            <person name="Criscuolo A."/>
        </authorList>
    </citation>
    <scope>NUCLEOTIDE SEQUENCE</scope>
    <source>
        <strain evidence="2">CIP111893</strain>
    </source>
</reference>
<dbReference type="EMBL" id="CAKMMF010000008">
    <property type="protein sequence ID" value="CAH1202466.1"/>
    <property type="molecule type" value="Genomic_DNA"/>
</dbReference>
<dbReference type="RefSeq" id="WP_236340143.1">
    <property type="nucleotide sequence ID" value="NZ_CAKMMF010000008.1"/>
</dbReference>
<comment type="caution">
    <text evidence="2">The sequence shown here is derived from an EMBL/GenBank/DDBJ whole genome shotgun (WGS) entry which is preliminary data.</text>
</comment>
<evidence type="ECO:0000313" key="2">
    <source>
        <dbReference type="EMBL" id="CAH1202466.1"/>
    </source>
</evidence>
<dbReference type="InterPro" id="IPR018958">
    <property type="entry name" value="Knr4/Smi1-like_dom"/>
</dbReference>
<evidence type="ECO:0000259" key="1">
    <source>
        <dbReference type="SMART" id="SM00860"/>
    </source>
</evidence>
<protein>
    <recommendedName>
        <fullName evidence="1">Knr4/Smi1-like domain-containing protein</fullName>
    </recommendedName>
</protein>
<sequence length="165" mass="19047">MNKDVIWELAFGEVSRDLIVEVEDILNVQFPEEYTRIVMEYDGATVSPNVFNVQGKERVFGGLLSFTHEVEGENIIEVYEAIKDRLPSMVFPIASDPAGNYICFDYRNGEKPKIIFWEHEQAVAHEDISDEDFKNGKLSEMQEQAIFFVANSFSEFIGKLHHYEE</sequence>
<name>A0ABM9C2R2_9BACL</name>
<organism evidence="2 3">
    <name type="scientific">Paenibacillus plantiphilus</name>
    <dbReference type="NCBI Taxonomy" id="2905650"/>
    <lineage>
        <taxon>Bacteria</taxon>
        <taxon>Bacillati</taxon>
        <taxon>Bacillota</taxon>
        <taxon>Bacilli</taxon>
        <taxon>Bacillales</taxon>
        <taxon>Paenibacillaceae</taxon>
        <taxon>Paenibacillus</taxon>
    </lineage>
</organism>
<gene>
    <name evidence="2" type="ORF">PAECIP111893_01795</name>
</gene>
<dbReference type="Gene3D" id="3.40.1580.10">
    <property type="entry name" value="SMI1/KNR4-like"/>
    <property type="match status" value="1"/>
</dbReference>